<feature type="domain" description="Ig-like" evidence="1">
    <location>
        <begin position="13"/>
        <end position="116"/>
    </location>
</feature>
<dbReference type="InterPro" id="IPR013783">
    <property type="entry name" value="Ig-like_fold"/>
</dbReference>
<reference evidence="2" key="1">
    <citation type="journal article" date="2021" name="Genome Biol. Evol.">
        <title>A High-Quality Reference Genome for a Parasitic Bivalve with Doubly Uniparental Inheritance (Bivalvia: Unionida).</title>
        <authorList>
            <person name="Smith C.H."/>
        </authorList>
    </citation>
    <scope>NUCLEOTIDE SEQUENCE</scope>
    <source>
        <strain evidence="2">CHS0354</strain>
    </source>
</reference>
<comment type="caution">
    <text evidence="2">The sequence shown here is derived from an EMBL/GenBank/DDBJ whole genome shotgun (WGS) entry which is preliminary data.</text>
</comment>
<dbReference type="EMBL" id="JAEAOA010001691">
    <property type="protein sequence ID" value="KAK3576123.1"/>
    <property type="molecule type" value="Genomic_DNA"/>
</dbReference>
<feature type="domain" description="Ig-like" evidence="1">
    <location>
        <begin position="144"/>
        <end position="238"/>
    </location>
</feature>
<organism evidence="2 3">
    <name type="scientific">Potamilus streckersoni</name>
    <dbReference type="NCBI Taxonomy" id="2493646"/>
    <lineage>
        <taxon>Eukaryota</taxon>
        <taxon>Metazoa</taxon>
        <taxon>Spiralia</taxon>
        <taxon>Lophotrochozoa</taxon>
        <taxon>Mollusca</taxon>
        <taxon>Bivalvia</taxon>
        <taxon>Autobranchia</taxon>
        <taxon>Heteroconchia</taxon>
        <taxon>Palaeoheterodonta</taxon>
        <taxon>Unionida</taxon>
        <taxon>Unionoidea</taxon>
        <taxon>Unionidae</taxon>
        <taxon>Ambleminae</taxon>
        <taxon>Lampsilini</taxon>
        <taxon>Potamilus</taxon>
    </lineage>
</organism>
<keyword evidence="3" id="KW-1185">Reference proteome</keyword>
<protein>
    <recommendedName>
        <fullName evidence="1">Ig-like domain-containing protein</fullName>
    </recommendedName>
</protein>
<dbReference type="Gene3D" id="2.60.40.10">
    <property type="entry name" value="Immunoglobulins"/>
    <property type="match status" value="2"/>
</dbReference>
<dbReference type="Pfam" id="PF07686">
    <property type="entry name" value="V-set"/>
    <property type="match status" value="1"/>
</dbReference>
<accession>A0AAE0RMI5</accession>
<dbReference type="PROSITE" id="PS50835">
    <property type="entry name" value="IG_LIKE"/>
    <property type="match status" value="2"/>
</dbReference>
<dbReference type="Pfam" id="PF07679">
    <property type="entry name" value="I-set"/>
    <property type="match status" value="1"/>
</dbReference>
<dbReference type="Proteomes" id="UP001195483">
    <property type="component" value="Unassembled WGS sequence"/>
</dbReference>
<dbReference type="InterPro" id="IPR003598">
    <property type="entry name" value="Ig_sub2"/>
</dbReference>
<proteinExistence type="predicted"/>
<dbReference type="SMART" id="SM00408">
    <property type="entry name" value="IGc2"/>
    <property type="match status" value="1"/>
</dbReference>
<dbReference type="SMART" id="SM00409">
    <property type="entry name" value="IG"/>
    <property type="match status" value="2"/>
</dbReference>
<reference evidence="2" key="3">
    <citation type="submission" date="2023-05" db="EMBL/GenBank/DDBJ databases">
        <authorList>
            <person name="Smith C.H."/>
        </authorList>
    </citation>
    <scope>NUCLEOTIDE SEQUENCE</scope>
    <source>
        <strain evidence="2">CHS0354</strain>
        <tissue evidence="2">Mantle</tissue>
    </source>
</reference>
<reference evidence="2" key="2">
    <citation type="journal article" date="2021" name="Genome Biol. Evol.">
        <title>Developing a high-quality reference genome for a parasitic bivalve with doubly uniparental inheritance (Bivalvia: Unionida).</title>
        <authorList>
            <person name="Smith C.H."/>
        </authorList>
    </citation>
    <scope>NUCLEOTIDE SEQUENCE</scope>
    <source>
        <strain evidence="2">CHS0354</strain>
        <tissue evidence="2">Mantle</tissue>
    </source>
</reference>
<sequence>MPSLSFVEYHEYPEYTDLDEQATYFIPRPNNVTSLRGETAKLQCSIENLGSKFVVWRKASDPHPISVGTFIYSPDKRFNVSFSPTRREFNLIIEDVQSSDEGVYECQVSSKNKLIRHILLTVNKTNLSESSKLRSLQNINPHNPDILLEGKEFINSGEILRLMCNVSGVQEMSQDLDWFKDGNLLKPSHYKRISIEKQSSFANRMLTSVLEIEKSSTIDTGTYVCRNSDLIIASKKVIVLSEEKSNPDKRGAAGETKNCQISHGEFWTMCLLTIVISVVVK</sequence>
<evidence type="ECO:0000313" key="3">
    <source>
        <dbReference type="Proteomes" id="UP001195483"/>
    </source>
</evidence>
<dbReference type="InterPro" id="IPR003599">
    <property type="entry name" value="Ig_sub"/>
</dbReference>
<evidence type="ECO:0000259" key="1">
    <source>
        <dbReference type="PROSITE" id="PS50835"/>
    </source>
</evidence>
<dbReference type="PANTHER" id="PTHR23279">
    <property type="entry name" value="DEFECTIVE PROBOSCIS EXTENSION RESPONSE DPR -RELATED"/>
    <property type="match status" value="1"/>
</dbReference>
<dbReference type="InterPro" id="IPR036179">
    <property type="entry name" value="Ig-like_dom_sf"/>
</dbReference>
<dbReference type="GO" id="GO:0032589">
    <property type="term" value="C:neuron projection membrane"/>
    <property type="evidence" value="ECO:0007669"/>
    <property type="project" value="TreeGrafter"/>
</dbReference>
<dbReference type="PANTHER" id="PTHR23279:SF36">
    <property type="entry name" value="DEFECTIVE PROBOSCIS EXTENSION RESPONSE 9, ISOFORM A"/>
    <property type="match status" value="1"/>
</dbReference>
<dbReference type="AlphaFoldDB" id="A0AAE0RMI5"/>
<dbReference type="SMART" id="SM00406">
    <property type="entry name" value="IGv"/>
    <property type="match status" value="1"/>
</dbReference>
<dbReference type="GO" id="GO:0050808">
    <property type="term" value="P:synapse organization"/>
    <property type="evidence" value="ECO:0007669"/>
    <property type="project" value="TreeGrafter"/>
</dbReference>
<dbReference type="InterPro" id="IPR013098">
    <property type="entry name" value="Ig_I-set"/>
</dbReference>
<evidence type="ECO:0000313" key="2">
    <source>
        <dbReference type="EMBL" id="KAK3576123.1"/>
    </source>
</evidence>
<dbReference type="InterPro" id="IPR013106">
    <property type="entry name" value="Ig_V-set"/>
</dbReference>
<dbReference type="InterPro" id="IPR037448">
    <property type="entry name" value="Zig-8"/>
</dbReference>
<dbReference type="InterPro" id="IPR007110">
    <property type="entry name" value="Ig-like_dom"/>
</dbReference>
<dbReference type="SUPFAM" id="SSF48726">
    <property type="entry name" value="Immunoglobulin"/>
    <property type="match status" value="2"/>
</dbReference>
<gene>
    <name evidence="2" type="ORF">CHS0354_028022</name>
</gene>
<name>A0AAE0RMI5_9BIVA</name>